<evidence type="ECO:0000313" key="3">
    <source>
        <dbReference type="Proteomes" id="UP001200642"/>
    </source>
</evidence>
<dbReference type="Gene3D" id="3.40.50.300">
    <property type="entry name" value="P-loop containing nucleotide triphosphate hydrolases"/>
    <property type="match status" value="1"/>
</dbReference>
<evidence type="ECO:0000313" key="2">
    <source>
        <dbReference type="EMBL" id="MCG2459328.1"/>
    </source>
</evidence>
<dbReference type="SUPFAM" id="SSF52980">
    <property type="entry name" value="Restriction endonuclease-like"/>
    <property type="match status" value="1"/>
</dbReference>
<dbReference type="InterPro" id="IPR027417">
    <property type="entry name" value="P-loop_NTPase"/>
</dbReference>
<comment type="caution">
    <text evidence="2">The sequence shown here is derived from an EMBL/GenBank/DDBJ whole genome shotgun (WGS) entry which is preliminary data.</text>
</comment>
<feature type="domain" description="PD-(D/E)XK endonuclease-like" evidence="1">
    <location>
        <begin position="643"/>
        <end position="910"/>
    </location>
</feature>
<dbReference type="AlphaFoldDB" id="A0AAE3JPN6"/>
<dbReference type="InterPro" id="IPR011604">
    <property type="entry name" value="PDDEXK-like_dom_sf"/>
</dbReference>
<dbReference type="SUPFAM" id="SSF52540">
    <property type="entry name" value="P-loop containing nucleoside triphosphate hydrolases"/>
    <property type="match status" value="1"/>
</dbReference>
<reference evidence="2" key="1">
    <citation type="submission" date="2023-02" db="EMBL/GenBank/DDBJ databases">
        <title>Genome of Flavobacteriaceae gen. nov. sp. strain F89.</title>
        <authorList>
            <person name="Wang Y."/>
        </authorList>
    </citation>
    <scope>NUCLEOTIDE SEQUENCE</scope>
    <source>
        <strain evidence="2">F89</strain>
    </source>
</reference>
<organism evidence="2 3">
    <name type="scientific">Cerina litoralis</name>
    <dbReference type="NCBI Taxonomy" id="2874477"/>
    <lineage>
        <taxon>Bacteria</taxon>
        <taxon>Pseudomonadati</taxon>
        <taxon>Bacteroidota</taxon>
        <taxon>Flavobacteriia</taxon>
        <taxon>Flavobacteriales</taxon>
        <taxon>Flavobacteriaceae</taxon>
        <taxon>Cerina</taxon>
    </lineage>
</organism>
<gene>
    <name evidence="2" type="ORF">K8352_01045</name>
</gene>
<dbReference type="Gene3D" id="1.10.486.10">
    <property type="entry name" value="PCRA, domain 4"/>
    <property type="match status" value="1"/>
</dbReference>
<dbReference type="EMBL" id="JAIRBC010000001">
    <property type="protein sequence ID" value="MCG2459328.1"/>
    <property type="molecule type" value="Genomic_DNA"/>
</dbReference>
<dbReference type="InterPro" id="IPR038726">
    <property type="entry name" value="PDDEXK_AddAB-type"/>
</dbReference>
<dbReference type="Pfam" id="PF12705">
    <property type="entry name" value="PDDEXK_1"/>
    <property type="match status" value="1"/>
</dbReference>
<dbReference type="Proteomes" id="UP001200642">
    <property type="component" value="Unassembled WGS sequence"/>
</dbReference>
<proteinExistence type="predicted"/>
<dbReference type="RefSeq" id="WP_317900475.1">
    <property type="nucleotide sequence ID" value="NZ_JAIRBC010000001.1"/>
</dbReference>
<dbReference type="InterPro" id="IPR011335">
    <property type="entry name" value="Restrct_endonuc-II-like"/>
</dbReference>
<protein>
    <submittedName>
        <fullName evidence="2">PD-(D/E)XK nuclease family protein</fullName>
    </submittedName>
</protein>
<accession>A0AAE3JPN6</accession>
<name>A0AAE3JPN6_9FLAO</name>
<keyword evidence="3" id="KW-1185">Reference proteome</keyword>
<dbReference type="Gene3D" id="3.90.320.10">
    <property type="match status" value="1"/>
</dbReference>
<evidence type="ECO:0000259" key="1">
    <source>
        <dbReference type="Pfam" id="PF12705"/>
    </source>
</evidence>
<sequence length="913" mass="104394">MTTFLEEIAAKTVKDEKSLANTIYILPSKRAGTFLRNNISKTIGKTSFAPTILSIESFVEMISGLSFATTTHQLFVLYESYLQTFPGEKEDFHSFSKWAQTILQDFNEIDRYLVDSKKIFSHLSRIQEINHWYLQKEKTQMIEDYIQFWENLEPLYIAFNQNLLATGIGHQGMVYRKACDRVHSYLAGKKDKFHVFAGFNALNHAESQIIQAVLSHSNAEIFWDTDPYFIDDPVHDAGYFIRQYRRSWPYLQGKPLKGIQDNFKSEKKIKIIGVPKNVSQVKYIGRLLKEQLPNSTQQNTAVVLGSEDLLNPLLNALPEAMGPINITMGYPLNKTSLSSLFSQYFELYINQNSEGLFYQNLLDFLSHPYIHILLRKDQRNLAALLTEEIKAKNWTFLTPSKIKRLVAKDCDIPDYLFTQAAHAPKQFLESSLEIIGNLKEIFLASKDYLGLEYLYHFYALFNQLLAHLEKYPFINELRSLYSLYNGLIRTETLDFEGEPLQGIQIMGMLESRNLDFETVIITSVNEGILPSGKSNNSFIPYDVKQSFGLPTFKEKDAVYTYHFYRLLQRAKNIYLLYNTEPDVLEGGEKSRLIMQLLTDGEKAEGITEVIASPEISPSKKIVASVTKDKDLMEAIANLAERGISPSSLTNYIRNPMDFYKRSILKIDDTLEVEETVAANTFGTIVHDALEELYLPLVGTYLSEKVLIELKPKIKGVVQSNFTKSYSEGDISRGKNFIAFHVIVRYIENFIQMELEMSKGHQIKIIGLEQTLEMPLKLPVLGYPVLLRGKLDRIDEVDGQLRIIDYKTGRVTGSEVELADWEDVIANYNRSKAFQLLCYALLYQSQHPVGNMEAGIISFKNLNSGTLNFAIKEKGSRNKDTVITSRTLSLFKTYLEKLVLEICDPSIPFTEKPV</sequence>